<accession>A0A0G1CZX8</accession>
<dbReference type="Proteomes" id="UP000034135">
    <property type="component" value="Unassembled WGS sequence"/>
</dbReference>
<name>A0A0G1CZX8_9BACT</name>
<sequence length="58" mass="6526">MGCEREAPDCASGCSEFERIGGTQENKRLDIRFVCGKEDAVSWDEFGERKGRMEQSGH</sequence>
<evidence type="ECO:0000313" key="2">
    <source>
        <dbReference type="Proteomes" id="UP000034135"/>
    </source>
</evidence>
<proteinExistence type="predicted"/>
<evidence type="ECO:0000313" key="1">
    <source>
        <dbReference type="EMBL" id="KKS64151.1"/>
    </source>
</evidence>
<comment type="caution">
    <text evidence="1">The sequence shown here is derived from an EMBL/GenBank/DDBJ whole genome shotgun (WGS) entry which is preliminary data.</text>
</comment>
<protein>
    <submittedName>
        <fullName evidence="1">Uncharacterized protein</fullName>
    </submittedName>
</protein>
<organism evidence="1 2">
    <name type="scientific">Candidatus Daviesbacteria bacterium GW2011_GWA1_42_6</name>
    <dbReference type="NCBI Taxonomy" id="1618420"/>
    <lineage>
        <taxon>Bacteria</taxon>
        <taxon>Candidatus Daviesiibacteriota</taxon>
    </lineage>
</organism>
<gene>
    <name evidence="1" type="ORF">UV33_C0035G0005</name>
</gene>
<dbReference type="AlphaFoldDB" id="A0A0G1CZX8"/>
<reference evidence="1 2" key="1">
    <citation type="journal article" date="2015" name="Nature">
        <title>rRNA introns, odd ribosomes, and small enigmatic genomes across a large radiation of phyla.</title>
        <authorList>
            <person name="Brown C.T."/>
            <person name="Hug L.A."/>
            <person name="Thomas B.C."/>
            <person name="Sharon I."/>
            <person name="Castelle C.J."/>
            <person name="Singh A."/>
            <person name="Wilkins M.J."/>
            <person name="Williams K.H."/>
            <person name="Banfield J.F."/>
        </authorList>
    </citation>
    <scope>NUCLEOTIDE SEQUENCE [LARGE SCALE GENOMIC DNA]</scope>
</reference>
<dbReference type="EMBL" id="LCEB01000035">
    <property type="protein sequence ID" value="KKS64151.1"/>
    <property type="molecule type" value="Genomic_DNA"/>
</dbReference>